<dbReference type="OrthoDB" id="663247at2"/>
<evidence type="ECO:0000259" key="6">
    <source>
        <dbReference type="Pfam" id="PF08281"/>
    </source>
</evidence>
<proteinExistence type="inferred from homology"/>
<evidence type="ECO:0000313" key="7">
    <source>
        <dbReference type="EMBL" id="RZF61508.1"/>
    </source>
</evidence>
<dbReference type="InterPro" id="IPR039425">
    <property type="entry name" value="RNA_pol_sigma-70-like"/>
</dbReference>
<evidence type="ECO:0000256" key="3">
    <source>
        <dbReference type="ARBA" id="ARBA00023082"/>
    </source>
</evidence>
<keyword evidence="2" id="KW-0805">Transcription regulation</keyword>
<protein>
    <submittedName>
        <fullName evidence="7">Sigma-70 family RNA polymerase sigma factor</fullName>
    </submittedName>
</protein>
<dbReference type="AlphaFoldDB" id="A0A4V2DCH5"/>
<organism evidence="7 8">
    <name type="scientific">Sphingobacterium corticibacterium</name>
    <dbReference type="NCBI Taxonomy" id="2484746"/>
    <lineage>
        <taxon>Bacteria</taxon>
        <taxon>Pseudomonadati</taxon>
        <taxon>Bacteroidota</taxon>
        <taxon>Sphingobacteriia</taxon>
        <taxon>Sphingobacteriales</taxon>
        <taxon>Sphingobacteriaceae</taxon>
        <taxon>Sphingobacterium</taxon>
    </lineage>
</organism>
<evidence type="ECO:0000256" key="1">
    <source>
        <dbReference type="ARBA" id="ARBA00010641"/>
    </source>
</evidence>
<evidence type="ECO:0000256" key="4">
    <source>
        <dbReference type="ARBA" id="ARBA00023163"/>
    </source>
</evidence>
<dbReference type="Pfam" id="PF04542">
    <property type="entry name" value="Sigma70_r2"/>
    <property type="match status" value="1"/>
</dbReference>
<comment type="similarity">
    <text evidence="1">Belongs to the sigma-70 factor family. ECF subfamily.</text>
</comment>
<evidence type="ECO:0000256" key="2">
    <source>
        <dbReference type="ARBA" id="ARBA00023015"/>
    </source>
</evidence>
<dbReference type="Pfam" id="PF08281">
    <property type="entry name" value="Sigma70_r4_2"/>
    <property type="match status" value="1"/>
</dbReference>
<feature type="domain" description="RNA polymerase sigma factor 70 region 4 type 2" evidence="6">
    <location>
        <begin position="121"/>
        <end position="170"/>
    </location>
</feature>
<name>A0A4V2DCH5_9SPHI</name>
<dbReference type="SUPFAM" id="SSF88946">
    <property type="entry name" value="Sigma2 domain of RNA polymerase sigma factors"/>
    <property type="match status" value="1"/>
</dbReference>
<dbReference type="SUPFAM" id="SSF88659">
    <property type="entry name" value="Sigma3 and sigma4 domains of RNA polymerase sigma factors"/>
    <property type="match status" value="1"/>
</dbReference>
<reference evidence="7 8" key="1">
    <citation type="submission" date="2019-02" db="EMBL/GenBank/DDBJ databases">
        <authorList>
            <person name="Li Y."/>
        </authorList>
    </citation>
    <scope>NUCLEOTIDE SEQUENCE [LARGE SCALE GENOMIC DNA]</scope>
    <source>
        <strain evidence="7 8">30C10-4-7</strain>
    </source>
</reference>
<keyword evidence="3" id="KW-0731">Sigma factor</keyword>
<dbReference type="Gene3D" id="1.10.10.10">
    <property type="entry name" value="Winged helix-like DNA-binding domain superfamily/Winged helix DNA-binding domain"/>
    <property type="match status" value="1"/>
</dbReference>
<dbReference type="GO" id="GO:0003677">
    <property type="term" value="F:DNA binding"/>
    <property type="evidence" value="ECO:0007669"/>
    <property type="project" value="InterPro"/>
</dbReference>
<comment type="caution">
    <text evidence="7">The sequence shown here is derived from an EMBL/GenBank/DDBJ whole genome shotgun (WGS) entry which is preliminary data.</text>
</comment>
<keyword evidence="4" id="KW-0804">Transcription</keyword>
<accession>A0A4V2DCH5</accession>
<dbReference type="EMBL" id="SGIT01000001">
    <property type="protein sequence ID" value="RZF61508.1"/>
    <property type="molecule type" value="Genomic_DNA"/>
</dbReference>
<dbReference type="InterPro" id="IPR007627">
    <property type="entry name" value="RNA_pol_sigma70_r2"/>
</dbReference>
<dbReference type="GO" id="GO:0006352">
    <property type="term" value="P:DNA-templated transcription initiation"/>
    <property type="evidence" value="ECO:0007669"/>
    <property type="project" value="InterPro"/>
</dbReference>
<sequence>MEHIDCIKGLQRGSYNDFKKLYALYHDNLYGFVFSLVKSHSISKEIVQETFIKLWVNREKIRADGAFKSYLFKISKNIIIDRLRKQIKSPVFDDYMDYCDILESGESNSDSKMDLDLFVKRLENAKTKLTVRQKEIFELSKEQGKSAKEIAENLAISEQTVYNTLSVALQILKKEVGYTGLAFFVLFF</sequence>
<dbReference type="RefSeq" id="WP_130139737.1">
    <property type="nucleotide sequence ID" value="NZ_SGIT01000001.1"/>
</dbReference>
<dbReference type="Gene3D" id="1.10.1740.10">
    <property type="match status" value="1"/>
</dbReference>
<dbReference type="PANTHER" id="PTHR43133">
    <property type="entry name" value="RNA POLYMERASE ECF-TYPE SIGMA FACTO"/>
    <property type="match status" value="1"/>
</dbReference>
<dbReference type="NCBIfam" id="TIGR02937">
    <property type="entry name" value="sigma70-ECF"/>
    <property type="match status" value="1"/>
</dbReference>
<keyword evidence="8" id="KW-1185">Reference proteome</keyword>
<dbReference type="InterPro" id="IPR013249">
    <property type="entry name" value="RNA_pol_sigma70_r4_t2"/>
</dbReference>
<dbReference type="PANTHER" id="PTHR43133:SF46">
    <property type="entry name" value="RNA POLYMERASE SIGMA-70 FACTOR ECF SUBFAMILY"/>
    <property type="match status" value="1"/>
</dbReference>
<dbReference type="InterPro" id="IPR036388">
    <property type="entry name" value="WH-like_DNA-bd_sf"/>
</dbReference>
<dbReference type="Proteomes" id="UP000292855">
    <property type="component" value="Unassembled WGS sequence"/>
</dbReference>
<feature type="domain" description="RNA polymerase sigma-70 region 2" evidence="5">
    <location>
        <begin position="21"/>
        <end position="86"/>
    </location>
</feature>
<dbReference type="InterPro" id="IPR014284">
    <property type="entry name" value="RNA_pol_sigma-70_dom"/>
</dbReference>
<dbReference type="InterPro" id="IPR013325">
    <property type="entry name" value="RNA_pol_sigma_r2"/>
</dbReference>
<evidence type="ECO:0000259" key="5">
    <source>
        <dbReference type="Pfam" id="PF04542"/>
    </source>
</evidence>
<gene>
    <name evidence="7" type="ORF">EWE74_01295</name>
</gene>
<dbReference type="GO" id="GO:0016987">
    <property type="term" value="F:sigma factor activity"/>
    <property type="evidence" value="ECO:0007669"/>
    <property type="project" value="UniProtKB-KW"/>
</dbReference>
<evidence type="ECO:0000313" key="8">
    <source>
        <dbReference type="Proteomes" id="UP000292855"/>
    </source>
</evidence>
<dbReference type="InterPro" id="IPR013324">
    <property type="entry name" value="RNA_pol_sigma_r3/r4-like"/>
</dbReference>